<feature type="region of interest" description="Disordered" evidence="1">
    <location>
        <begin position="1"/>
        <end position="52"/>
    </location>
</feature>
<dbReference type="InterPro" id="IPR000073">
    <property type="entry name" value="AB_hydrolase_1"/>
</dbReference>
<dbReference type="OrthoDB" id="435520at2759"/>
<feature type="compositionally biased region" description="Basic and acidic residues" evidence="1">
    <location>
        <begin position="258"/>
        <end position="272"/>
    </location>
</feature>
<feature type="region of interest" description="Disordered" evidence="1">
    <location>
        <begin position="715"/>
        <end position="752"/>
    </location>
</feature>
<dbReference type="PANTHER" id="PTHR43433">
    <property type="entry name" value="HYDROLASE, ALPHA/BETA FOLD FAMILY PROTEIN"/>
    <property type="match status" value="1"/>
</dbReference>
<feature type="region of interest" description="Disordered" evidence="1">
    <location>
        <begin position="438"/>
        <end position="526"/>
    </location>
</feature>
<dbReference type="InterPro" id="IPR050471">
    <property type="entry name" value="AB_hydrolase"/>
</dbReference>
<name>A0A9N9ZIE6_9HYPO</name>
<reference evidence="3 4" key="2">
    <citation type="submission" date="2021-10" db="EMBL/GenBank/DDBJ databases">
        <authorList>
            <person name="Piombo E."/>
        </authorList>
    </citation>
    <scope>NUCLEOTIDE SEQUENCE [LARGE SCALE GENOMIC DNA]</scope>
</reference>
<feature type="region of interest" description="Disordered" evidence="1">
    <location>
        <begin position="140"/>
        <end position="419"/>
    </location>
</feature>
<evidence type="ECO:0000313" key="3">
    <source>
        <dbReference type="EMBL" id="CAH0057077.1"/>
    </source>
</evidence>
<dbReference type="AlphaFoldDB" id="A0A9N9ZIE6"/>
<feature type="compositionally biased region" description="Polar residues" evidence="1">
    <location>
        <begin position="409"/>
        <end position="419"/>
    </location>
</feature>
<feature type="compositionally biased region" description="Basic residues" evidence="1">
    <location>
        <begin position="485"/>
        <end position="495"/>
    </location>
</feature>
<feature type="compositionally biased region" description="Basic and acidic residues" evidence="1">
    <location>
        <begin position="232"/>
        <end position="243"/>
    </location>
</feature>
<dbReference type="InterPro" id="IPR029058">
    <property type="entry name" value="AB_hydrolase_fold"/>
</dbReference>
<feature type="domain" description="AB hydrolase-1" evidence="2">
    <location>
        <begin position="592"/>
        <end position="729"/>
    </location>
</feature>
<organism evidence="3 4">
    <name type="scientific">Clonostachys solani</name>
    <dbReference type="NCBI Taxonomy" id="160281"/>
    <lineage>
        <taxon>Eukaryota</taxon>
        <taxon>Fungi</taxon>
        <taxon>Dikarya</taxon>
        <taxon>Ascomycota</taxon>
        <taxon>Pezizomycotina</taxon>
        <taxon>Sordariomycetes</taxon>
        <taxon>Hypocreomycetidae</taxon>
        <taxon>Hypocreales</taxon>
        <taxon>Bionectriaceae</taxon>
        <taxon>Clonostachys</taxon>
    </lineage>
</organism>
<feature type="compositionally biased region" description="Polar residues" evidence="1">
    <location>
        <begin position="715"/>
        <end position="724"/>
    </location>
</feature>
<evidence type="ECO:0000313" key="4">
    <source>
        <dbReference type="Proteomes" id="UP000775872"/>
    </source>
</evidence>
<reference evidence="4" key="1">
    <citation type="submission" date="2019-06" db="EMBL/GenBank/DDBJ databases">
        <authorList>
            <person name="Broberg M."/>
        </authorList>
    </citation>
    <scope>NUCLEOTIDE SEQUENCE [LARGE SCALE GENOMIC DNA]</scope>
</reference>
<dbReference type="Pfam" id="PF00561">
    <property type="entry name" value="Abhydrolase_1"/>
    <property type="match status" value="1"/>
</dbReference>
<feature type="compositionally biased region" description="Basic and acidic residues" evidence="1">
    <location>
        <begin position="506"/>
        <end position="525"/>
    </location>
</feature>
<evidence type="ECO:0000256" key="1">
    <source>
        <dbReference type="SAM" id="MobiDB-lite"/>
    </source>
</evidence>
<dbReference type="PANTHER" id="PTHR43433:SF10">
    <property type="entry name" value="AB HYDROLASE-1 DOMAIN-CONTAINING PROTEIN"/>
    <property type="match status" value="1"/>
</dbReference>
<keyword evidence="4" id="KW-1185">Reference proteome</keyword>
<feature type="compositionally biased region" description="Basic and acidic residues" evidence="1">
    <location>
        <begin position="340"/>
        <end position="352"/>
    </location>
</feature>
<feature type="compositionally biased region" description="Low complexity" evidence="1">
    <location>
        <begin position="355"/>
        <end position="369"/>
    </location>
</feature>
<accession>A0A9N9ZIE6</accession>
<sequence>MDVDHMQHRSQHPPHHYPSSSIASDTPPPIPTRTRYNSTNHAASRRRISQHTFISPGGVAAKRQSIPPAASPEVISSLITSLSGIAKPADDYFEAATSGTPSPPAPFSSLTRPSSSHRGPSGGSFGVDYGAYSKPSYPDLPSPVSLDELAASPPIVRTSKPTSGYSPLNASKSPKSSRSASSRDGGLRSFIRSSSSNSPSRPSSKTSAKNDDTHSIGNLSIERPPAPSADQELNHKRSFDSWGKKTGRTYKGLMYMSSRERLREKEDRKRSMESNGGGGLAGAKSNQSLSKPDPSLAEMAISEEPTMANNISPALRQVSASPRPIPNRDSSLKKMNNPTPRRDSGRRSHSNEPRASSTAPVATASSNTAETPANSGRKRGSVKKSPPQLDLNTSSAGHSFLLGPGEAAGSNNVETPTTQRFLDTIRSDYLAFDNHRAGLDATDGAPYPAVAQSRRRSDQSLDHGNRRRSGQNQNKDAATDDGKGKRSSSRLKRLSRPTSPAVDAKTSTDVHRDTDGGAPLERVDSTDSVDDAVEAYLSSPRLTQRIKHPQTGRVICFSEVGDPEGSAVFCCVGMGLTRYITAFYDELALTLKLRLITPDRPGVGESEPYADGSTTPLGWPDDVYAICQALKITKFSILAHSAGAIYALATALRMPQHIRGRIHLLAPWIPPSQMNVFGGSQALPPTHAIPTSQRILRALPTPMLKVANSSFMSATSTSITTSLPKTPRRTKRKSQNRENNSAPTILPPPDKENIGMAVKDAAEMAKKGVETASKRTGAVDRDRNAANGDRGDDMRTQEEIDEDAAADAERQQVYDIRLTHAIWGLATTGANPAVDLLVCLERRHTIGFRYVDINRPVIIHHGSKDTRVPVDNVRWLGRSMRRCEVRVLEGEGHGLMASASVMGSTLMEISKEWEEWMRVTGADGRKEKERGRRTGLHR</sequence>
<proteinExistence type="predicted"/>
<protein>
    <recommendedName>
        <fullName evidence="2">AB hydrolase-1 domain-containing protein</fullName>
    </recommendedName>
</protein>
<dbReference type="SUPFAM" id="SSF53474">
    <property type="entry name" value="alpha/beta-Hydrolases"/>
    <property type="match status" value="1"/>
</dbReference>
<feature type="region of interest" description="Disordered" evidence="1">
    <location>
        <begin position="93"/>
        <end position="127"/>
    </location>
</feature>
<dbReference type="Gene3D" id="3.40.50.1820">
    <property type="entry name" value="alpha/beta hydrolase"/>
    <property type="match status" value="1"/>
</dbReference>
<feature type="compositionally biased region" description="Basic and acidic residues" evidence="1">
    <location>
        <begin position="455"/>
        <end position="464"/>
    </location>
</feature>
<feature type="compositionally biased region" description="Polar residues" evidence="1">
    <location>
        <begin position="159"/>
        <end position="169"/>
    </location>
</feature>
<comment type="caution">
    <text evidence="3">The sequence shown here is derived from an EMBL/GenBank/DDBJ whole genome shotgun (WGS) entry which is preliminary data.</text>
</comment>
<feature type="compositionally biased region" description="Low complexity" evidence="1">
    <location>
        <begin position="107"/>
        <end position="119"/>
    </location>
</feature>
<dbReference type="Proteomes" id="UP000775872">
    <property type="component" value="Unassembled WGS sequence"/>
</dbReference>
<feature type="compositionally biased region" description="Low complexity" evidence="1">
    <location>
        <begin position="170"/>
        <end position="207"/>
    </location>
</feature>
<evidence type="ECO:0000259" key="2">
    <source>
        <dbReference type="Pfam" id="PF00561"/>
    </source>
</evidence>
<dbReference type="EMBL" id="CABFOC020000074">
    <property type="protein sequence ID" value="CAH0057077.1"/>
    <property type="molecule type" value="Genomic_DNA"/>
</dbReference>
<feature type="region of interest" description="Disordered" evidence="1">
    <location>
        <begin position="767"/>
        <end position="795"/>
    </location>
</feature>
<gene>
    <name evidence="3" type="ORF">CSOL1703_00006848</name>
</gene>